<dbReference type="Proteomes" id="UP000238322">
    <property type="component" value="Unassembled WGS sequence"/>
</dbReference>
<dbReference type="RefSeq" id="WP_105328824.1">
    <property type="nucleotide sequence ID" value="NZ_PUHY01000005.1"/>
</dbReference>
<gene>
    <name evidence="1" type="ORF">C5Y83_06420</name>
</gene>
<accession>A0A2S8FZF8</accession>
<proteinExistence type="predicted"/>
<dbReference type="AlphaFoldDB" id="A0A2S8FZF8"/>
<organism evidence="1 2">
    <name type="scientific">Blastopirellula marina</name>
    <dbReference type="NCBI Taxonomy" id="124"/>
    <lineage>
        <taxon>Bacteria</taxon>
        <taxon>Pseudomonadati</taxon>
        <taxon>Planctomycetota</taxon>
        <taxon>Planctomycetia</taxon>
        <taxon>Pirellulales</taxon>
        <taxon>Pirellulaceae</taxon>
        <taxon>Blastopirellula</taxon>
    </lineage>
</organism>
<evidence type="ECO:0000313" key="1">
    <source>
        <dbReference type="EMBL" id="PQO37575.1"/>
    </source>
</evidence>
<dbReference type="EMBL" id="PUHY01000005">
    <property type="protein sequence ID" value="PQO37575.1"/>
    <property type="molecule type" value="Genomic_DNA"/>
</dbReference>
<name>A0A2S8FZF8_9BACT</name>
<protein>
    <recommendedName>
        <fullName evidence="3">Helix-turn-helix domain-containing protein</fullName>
    </recommendedName>
</protein>
<evidence type="ECO:0008006" key="3">
    <source>
        <dbReference type="Google" id="ProtNLM"/>
    </source>
</evidence>
<reference evidence="1 2" key="1">
    <citation type="submission" date="2018-02" db="EMBL/GenBank/DDBJ databases">
        <title>Comparative genomes isolates from brazilian mangrove.</title>
        <authorList>
            <person name="Araujo J.E."/>
            <person name="Taketani R.G."/>
            <person name="Silva M.C.P."/>
            <person name="Loureco M.V."/>
            <person name="Andreote F.D."/>
        </authorList>
    </citation>
    <scope>NUCLEOTIDE SEQUENCE [LARGE SCALE GENOMIC DNA]</scope>
    <source>
        <strain evidence="1 2">Hex-1 MGV</strain>
    </source>
</reference>
<sequence>MASDQRNATSISPPGQAKAKVFAPRIIRLLSDLQVASEIGPSGFALIACLICRQDQLGYSRPFKAFNTQLSTALGLSDNSLRKAVNACIAAGWLRTLRTKYRGETSYVVLIPDNVPDHLLGPLRDYRKICGHDDFMTSNSAVIDSPQKPHDLKSCGHENPMTAAMTSNSAAIERHDRSHDRKICGPPILILEEDPKPTGAVVVDPSPYPDESEDKPIHVEDDLSAEDKEFAKTVFADFEKRLNCGKNSELWMIAKKVAVSDDAAQAATEAMQAVEEIKKQPNHTIRNLISFFISNYRKRFNTAKEIGSI</sequence>
<comment type="caution">
    <text evidence="1">The sequence shown here is derived from an EMBL/GenBank/DDBJ whole genome shotgun (WGS) entry which is preliminary data.</text>
</comment>
<evidence type="ECO:0000313" key="2">
    <source>
        <dbReference type="Proteomes" id="UP000238322"/>
    </source>
</evidence>